<reference evidence="2" key="2">
    <citation type="submission" date="2025-09" db="UniProtKB">
        <authorList>
            <consortium name="Ensembl"/>
        </authorList>
    </citation>
    <scope>IDENTIFICATION</scope>
</reference>
<protein>
    <submittedName>
        <fullName evidence="2">Uncharacterized protein</fullName>
    </submittedName>
</protein>
<name>A0A8D2H3L5_UROPR</name>
<dbReference type="Ensembl" id="ENSUPAT00010008539.1">
    <property type="protein sequence ID" value="ENSUPAP00010007473.1"/>
    <property type="gene ID" value="ENSUPAG00010006010.1"/>
</dbReference>
<reference evidence="2" key="1">
    <citation type="submission" date="2025-08" db="UniProtKB">
        <authorList>
            <consortium name="Ensembl"/>
        </authorList>
    </citation>
    <scope>IDENTIFICATION</scope>
</reference>
<feature type="region of interest" description="Disordered" evidence="1">
    <location>
        <begin position="39"/>
        <end position="99"/>
    </location>
</feature>
<organism evidence="2 3">
    <name type="scientific">Urocitellus parryii</name>
    <name type="common">Arctic ground squirrel</name>
    <name type="synonym">Spermophilus parryii</name>
    <dbReference type="NCBI Taxonomy" id="9999"/>
    <lineage>
        <taxon>Eukaryota</taxon>
        <taxon>Metazoa</taxon>
        <taxon>Chordata</taxon>
        <taxon>Craniata</taxon>
        <taxon>Vertebrata</taxon>
        <taxon>Euteleostomi</taxon>
        <taxon>Mammalia</taxon>
        <taxon>Eutheria</taxon>
        <taxon>Euarchontoglires</taxon>
        <taxon>Glires</taxon>
        <taxon>Rodentia</taxon>
        <taxon>Sciuromorpha</taxon>
        <taxon>Sciuridae</taxon>
        <taxon>Xerinae</taxon>
        <taxon>Marmotini</taxon>
        <taxon>Urocitellus</taxon>
    </lineage>
</organism>
<evidence type="ECO:0000256" key="1">
    <source>
        <dbReference type="SAM" id="MobiDB-lite"/>
    </source>
</evidence>
<keyword evidence="3" id="KW-1185">Reference proteome</keyword>
<evidence type="ECO:0000313" key="2">
    <source>
        <dbReference type="Ensembl" id="ENSUPAP00010007473.1"/>
    </source>
</evidence>
<proteinExistence type="predicted"/>
<accession>A0A8D2H3L5</accession>
<evidence type="ECO:0000313" key="3">
    <source>
        <dbReference type="Proteomes" id="UP000694417"/>
    </source>
</evidence>
<sequence>MAAAAAPGAWAALQAGRARLVAAGRAWLGPGWRLSGSWAGRREGPAVGAGGPAPRRGYSSEAKTEDELRVRHLEEENRGERTAGAGRDPSASRPSGGHCPARVAASCAMHSECSWGIFCASTISCVK</sequence>
<feature type="compositionally biased region" description="Basic and acidic residues" evidence="1">
    <location>
        <begin position="62"/>
        <end position="81"/>
    </location>
</feature>
<dbReference type="Proteomes" id="UP000694417">
    <property type="component" value="Unplaced"/>
</dbReference>
<dbReference type="AlphaFoldDB" id="A0A8D2H3L5"/>